<dbReference type="RefSeq" id="WP_056970585.1">
    <property type="nucleotide sequence ID" value="NZ_AYYX01000023.1"/>
</dbReference>
<dbReference type="CDD" id="cd05568">
    <property type="entry name" value="PTS_IIB_bgl_like"/>
    <property type="match status" value="1"/>
</dbReference>
<dbReference type="Gene3D" id="3.40.930.10">
    <property type="entry name" value="Mannitol-specific EII, Chain A"/>
    <property type="match status" value="1"/>
</dbReference>
<dbReference type="GO" id="GO:0008982">
    <property type="term" value="F:protein-N(PI)-phosphohistidine-sugar phosphotransferase activity"/>
    <property type="evidence" value="ECO:0007669"/>
    <property type="project" value="InterPro"/>
</dbReference>
<feature type="domain" description="PTS EIIA type-2" evidence="6">
    <location>
        <begin position="531"/>
        <end position="671"/>
    </location>
</feature>
<dbReference type="InterPro" id="IPR007737">
    <property type="entry name" value="Mga_HTH"/>
</dbReference>
<keyword evidence="10" id="KW-1185">Reference proteome</keyword>
<dbReference type="GO" id="GO:0009401">
    <property type="term" value="P:phosphoenolpyruvate-dependent sugar phosphotransferase system"/>
    <property type="evidence" value="ECO:0007669"/>
    <property type="project" value="InterPro"/>
</dbReference>
<dbReference type="PROSITE" id="PS51372">
    <property type="entry name" value="PRD_2"/>
    <property type="match status" value="1"/>
</dbReference>
<evidence type="ECO:0000256" key="1">
    <source>
        <dbReference type="ARBA" id="ARBA00022679"/>
    </source>
</evidence>
<protein>
    <recommendedName>
        <fullName evidence="11">PTS system EIIA component</fullName>
    </recommendedName>
</protein>
<gene>
    <name evidence="9" type="ORF">FD21_GL000885</name>
</gene>
<evidence type="ECO:0000259" key="6">
    <source>
        <dbReference type="PROSITE" id="PS51094"/>
    </source>
</evidence>
<dbReference type="EMBL" id="AYYX01000023">
    <property type="protein sequence ID" value="KRM88745.1"/>
    <property type="molecule type" value="Genomic_DNA"/>
</dbReference>
<dbReference type="Gene3D" id="1.10.1790.10">
    <property type="entry name" value="PRD domain"/>
    <property type="match status" value="1"/>
</dbReference>
<dbReference type="InterPro" id="IPR050661">
    <property type="entry name" value="BglG_antiterminators"/>
</dbReference>
<keyword evidence="2" id="KW-0677">Repeat</keyword>
<evidence type="ECO:0000259" key="8">
    <source>
        <dbReference type="PROSITE" id="PS51372"/>
    </source>
</evidence>
<evidence type="ECO:0000256" key="5">
    <source>
        <dbReference type="ARBA" id="ARBA00023163"/>
    </source>
</evidence>
<dbReference type="STRING" id="1133569.FD21_GL000885"/>
<name>A0A0R2CJN4_9LACO</name>
<dbReference type="Pfam" id="PF00874">
    <property type="entry name" value="PRD"/>
    <property type="match status" value="1"/>
</dbReference>
<dbReference type="Gene3D" id="1.10.10.10">
    <property type="entry name" value="Winged helix-like DNA-binding domain superfamily/Winged helix DNA-binding domain"/>
    <property type="match status" value="1"/>
</dbReference>
<dbReference type="InterPro" id="IPR013011">
    <property type="entry name" value="PTS_EIIB_2"/>
</dbReference>
<reference evidence="9 10" key="1">
    <citation type="journal article" date="2015" name="Genome Announc.">
        <title>Expanding the biotechnology potential of lactobacilli through comparative genomics of 213 strains and associated genera.</title>
        <authorList>
            <person name="Sun Z."/>
            <person name="Harris H.M."/>
            <person name="McCann A."/>
            <person name="Guo C."/>
            <person name="Argimon S."/>
            <person name="Zhang W."/>
            <person name="Yang X."/>
            <person name="Jeffery I.B."/>
            <person name="Cooney J.C."/>
            <person name="Kagawa T.F."/>
            <person name="Liu W."/>
            <person name="Song Y."/>
            <person name="Salvetti E."/>
            <person name="Wrobel A."/>
            <person name="Rasinkangas P."/>
            <person name="Parkhill J."/>
            <person name="Rea M.C."/>
            <person name="O'Sullivan O."/>
            <person name="Ritari J."/>
            <person name="Douillard F.P."/>
            <person name="Paul Ross R."/>
            <person name="Yang R."/>
            <person name="Briner A.E."/>
            <person name="Felis G.E."/>
            <person name="de Vos W.M."/>
            <person name="Barrangou R."/>
            <person name="Klaenhammer T.R."/>
            <person name="Caufield P.W."/>
            <person name="Cui Y."/>
            <person name="Zhang H."/>
            <person name="O'Toole P.W."/>
        </authorList>
    </citation>
    <scope>NUCLEOTIDE SEQUENCE [LARGE SCALE GENOMIC DNA]</scope>
    <source>
        <strain evidence="9 10">DSM 20605</strain>
    </source>
</reference>
<sequence length="679" mass="78401">MLNLFRIKHSEELLKLLIEGQYISVNEFENELNLSRRSVFYLIKKINQALENQDIDPIQNFSKVGYFLTSTAKKKLLEIFKNSAFNNNLDKVQRSNLICWLLINNSQFSTVALAKRLNVSKNTVLDDINLARRLLSTKGLQISQTSKGKSISGSELTKRLWVLEQLSNPNSAIYSQLNIKAEEALEITYQIHSLEKTTKNYFTDDAVSILSYFLVWLLKRLQNKNNQLPYNSNLSHKEFNSLKWSNELLKKYNIDNYNESYFISNVVNTSQFFKINFENSVVKNILPISYKIIEKFNLISSSQINSYRFAHALTTHLVSTFYRAKFKVPFHNKNLHKIVSSYSELFSFTKYAITPFENFIHESLTNDEVSLIALYFGSELQNEAQKNGGNNDVLIVCSSGIGTSFALRQQLIQRYPMINFSKPLSIFQFKNYPLAAVKLIISTTHLDKISKPVLNVSGLPDQSEWIKIDKVLQKYNIIKKNNAFNIETLIDIISEYARIENFKDLKKALNAYFEQLHSRKNIFNNEISLLDLLRPEQITFENKRIDWQTAINKAMLPLENANLIEHKYTSKIISLTQEKGPYMVLGNEVMLAHSNPNDGVNKLGISLFYTKYSVKVDNKEFQLIIGLAPTNKFSHLNALSELIKLIQKQDFMQALKLAKSSNDVYQIVLNFIKKNDHLE</sequence>
<dbReference type="PATRIC" id="fig|1133569.4.peg.974"/>
<dbReference type="Proteomes" id="UP000051576">
    <property type="component" value="Unassembled WGS sequence"/>
</dbReference>
<evidence type="ECO:0000256" key="3">
    <source>
        <dbReference type="ARBA" id="ARBA00023015"/>
    </source>
</evidence>
<dbReference type="Pfam" id="PF05043">
    <property type="entry name" value="Mga"/>
    <property type="match status" value="2"/>
</dbReference>
<dbReference type="InterPro" id="IPR036095">
    <property type="entry name" value="PTS_EIIB-like_sf"/>
</dbReference>
<dbReference type="GO" id="GO:0006355">
    <property type="term" value="P:regulation of DNA-templated transcription"/>
    <property type="evidence" value="ECO:0007669"/>
    <property type="project" value="InterPro"/>
</dbReference>
<dbReference type="PROSITE" id="PS51094">
    <property type="entry name" value="PTS_EIIA_TYPE_2"/>
    <property type="match status" value="1"/>
</dbReference>
<dbReference type="eggNOG" id="COG1762">
    <property type="taxonomic scope" value="Bacteria"/>
</dbReference>
<accession>A0A0R2CJN4</accession>
<dbReference type="Pfam" id="PF00359">
    <property type="entry name" value="PTS_EIIA_2"/>
    <property type="match status" value="1"/>
</dbReference>
<dbReference type="InterPro" id="IPR016152">
    <property type="entry name" value="PTrfase/Anion_transptr"/>
</dbReference>
<dbReference type="InterPro" id="IPR002178">
    <property type="entry name" value="PTS_EIIA_type-2_dom"/>
</dbReference>
<evidence type="ECO:0000256" key="4">
    <source>
        <dbReference type="ARBA" id="ARBA00023159"/>
    </source>
</evidence>
<comment type="caution">
    <text evidence="9">The sequence shown here is derived from an EMBL/GenBank/DDBJ whole genome shotgun (WGS) entry which is preliminary data.</text>
</comment>
<dbReference type="AlphaFoldDB" id="A0A0R2CJN4"/>
<dbReference type="eggNOG" id="COG3711">
    <property type="taxonomic scope" value="Bacteria"/>
</dbReference>
<dbReference type="InterPro" id="IPR011608">
    <property type="entry name" value="PRD"/>
</dbReference>
<keyword evidence="3" id="KW-0805">Transcription regulation</keyword>
<evidence type="ECO:0000313" key="10">
    <source>
        <dbReference type="Proteomes" id="UP000051576"/>
    </source>
</evidence>
<keyword evidence="5" id="KW-0804">Transcription</keyword>
<proteinExistence type="predicted"/>
<dbReference type="SUPFAM" id="SSF52794">
    <property type="entry name" value="PTS system IIB component-like"/>
    <property type="match status" value="1"/>
</dbReference>
<dbReference type="InterPro" id="IPR036634">
    <property type="entry name" value="PRD_sf"/>
</dbReference>
<evidence type="ECO:0000259" key="7">
    <source>
        <dbReference type="PROSITE" id="PS51099"/>
    </source>
</evidence>
<dbReference type="PROSITE" id="PS51099">
    <property type="entry name" value="PTS_EIIB_TYPE_2"/>
    <property type="match status" value="1"/>
</dbReference>
<evidence type="ECO:0000313" key="9">
    <source>
        <dbReference type="EMBL" id="KRM88745.1"/>
    </source>
</evidence>
<keyword evidence="4" id="KW-0010">Activator</keyword>
<dbReference type="InterPro" id="IPR036388">
    <property type="entry name" value="WH-like_DNA-bd_sf"/>
</dbReference>
<dbReference type="SUPFAM" id="SSF55804">
    <property type="entry name" value="Phoshotransferase/anion transport protein"/>
    <property type="match status" value="1"/>
</dbReference>
<organism evidence="9 10">
    <name type="scientific">Liquorilactobacillus vini DSM 20605</name>
    <dbReference type="NCBI Taxonomy" id="1133569"/>
    <lineage>
        <taxon>Bacteria</taxon>
        <taxon>Bacillati</taxon>
        <taxon>Bacillota</taxon>
        <taxon>Bacilli</taxon>
        <taxon>Lactobacillales</taxon>
        <taxon>Lactobacillaceae</taxon>
        <taxon>Liquorilactobacillus</taxon>
    </lineage>
</organism>
<dbReference type="SUPFAM" id="SSF63520">
    <property type="entry name" value="PTS-regulatory domain, PRD"/>
    <property type="match status" value="1"/>
</dbReference>
<feature type="domain" description="PTS EIIB type-2" evidence="7">
    <location>
        <begin position="391"/>
        <end position="480"/>
    </location>
</feature>
<dbReference type="PANTHER" id="PTHR30185">
    <property type="entry name" value="CRYPTIC BETA-GLUCOSIDE BGL OPERON ANTITERMINATOR"/>
    <property type="match status" value="1"/>
</dbReference>
<evidence type="ECO:0000256" key="2">
    <source>
        <dbReference type="ARBA" id="ARBA00022737"/>
    </source>
</evidence>
<keyword evidence="1" id="KW-0808">Transferase</keyword>
<evidence type="ECO:0008006" key="11">
    <source>
        <dbReference type="Google" id="ProtNLM"/>
    </source>
</evidence>
<feature type="domain" description="PRD" evidence="8">
    <location>
        <begin position="280"/>
        <end position="386"/>
    </location>
</feature>
<dbReference type="PANTHER" id="PTHR30185:SF9">
    <property type="entry name" value="MANNITOL-SPECIFIC PHOSPHOTRANSFERASE ENZYME IIA COMPONENT"/>
    <property type="match status" value="1"/>
</dbReference>